<protein>
    <recommendedName>
        <fullName evidence="4">L-tryptophan decarboxylase PsiD-like domain-containing protein</fullName>
    </recommendedName>
</protein>
<feature type="region of interest" description="Disordered" evidence="3">
    <location>
        <begin position="1"/>
        <end position="22"/>
    </location>
</feature>
<dbReference type="GO" id="GO:0005739">
    <property type="term" value="C:mitochondrion"/>
    <property type="evidence" value="ECO:0007669"/>
    <property type="project" value="TreeGrafter"/>
</dbReference>
<dbReference type="Proteomes" id="UP001161757">
    <property type="component" value="Unassembled WGS sequence"/>
</dbReference>
<dbReference type="GO" id="GO:0004609">
    <property type="term" value="F:phosphatidylserine decarboxylase activity"/>
    <property type="evidence" value="ECO:0007669"/>
    <property type="project" value="InterPro"/>
</dbReference>
<feature type="domain" description="L-tryptophan decarboxylase PsiD-like" evidence="4">
    <location>
        <begin position="1"/>
        <end position="120"/>
    </location>
</feature>
<dbReference type="EMBL" id="JAJGCB010000021">
    <property type="protein sequence ID" value="KAJ8987895.1"/>
    <property type="molecule type" value="Genomic_DNA"/>
</dbReference>
<proteinExistence type="predicted"/>
<dbReference type="InterPro" id="IPR003817">
    <property type="entry name" value="PS_Dcarbxylase"/>
</dbReference>
<evidence type="ECO:0000256" key="3">
    <source>
        <dbReference type="SAM" id="MobiDB-lite"/>
    </source>
</evidence>
<dbReference type="AlphaFoldDB" id="A0AAN6EQB2"/>
<dbReference type="GO" id="GO:0006646">
    <property type="term" value="P:phosphatidylethanolamine biosynthetic process"/>
    <property type="evidence" value="ECO:0007669"/>
    <property type="project" value="TreeGrafter"/>
</dbReference>
<dbReference type="InterPro" id="IPR022237">
    <property type="entry name" value="PsiD-like"/>
</dbReference>
<dbReference type="Pfam" id="PF02666">
    <property type="entry name" value="PS_Dcarbxylase"/>
    <property type="match status" value="1"/>
</dbReference>
<sequence length="376" mass="42222">MFQQVPNKPPYNNDPQGEGHPQVRDHVHMLQVMNHILTTAPSWNDKSERVGLVGLPFNALFDWPMGTPSGFAVFLDPDVNKMLKKVLNAWAEFLTSPESASVLERNAPGSWFSDHGHEELSFTASLGKSGQKFEDMFICDPSDKRYGFKSWDDFFTRRFRENVRPVASPDDDSVIANACESKTFRVARDVKYRDHFWLKNQAYSVRDMLAQDPLAEHFVGGTVYQAFLSALSYHRWHAPVSGKLVKAYVVDGTYYSEPLFEDFNPQHPADPEGPVTSQGYLTATATRAIMFFEADNPAIGLMAFLGIGMCEVSTCEMTVKEGQHMNKGDEIGMFHFGGSTHCLLFRKGVELEGFPEPNPEHNIPVRSALAKVKSSK</sequence>
<keyword evidence="1" id="KW-0210">Decarboxylase</keyword>
<evidence type="ECO:0000256" key="1">
    <source>
        <dbReference type="ARBA" id="ARBA00022793"/>
    </source>
</evidence>
<evidence type="ECO:0000256" key="2">
    <source>
        <dbReference type="ARBA" id="ARBA00023239"/>
    </source>
</evidence>
<dbReference type="Pfam" id="PF12588">
    <property type="entry name" value="PSDC"/>
    <property type="match status" value="1"/>
</dbReference>
<evidence type="ECO:0000313" key="5">
    <source>
        <dbReference type="EMBL" id="KAJ8987895.1"/>
    </source>
</evidence>
<evidence type="ECO:0000259" key="4">
    <source>
        <dbReference type="Pfam" id="PF12588"/>
    </source>
</evidence>
<accession>A0AAN6EQB2</accession>
<dbReference type="PANTHER" id="PTHR10067:SF9">
    <property type="entry name" value="PHOSPHATIDYLSERINE DECARBOXYLASE FAMILY PROTEIN (AFU_ORTHOLOGUE AFUA_7G01730)"/>
    <property type="match status" value="1"/>
</dbReference>
<name>A0AAN6EQB2_EXODE</name>
<gene>
    <name evidence="5" type="ORF">HRR80_007976</name>
</gene>
<reference evidence="5" key="1">
    <citation type="submission" date="2023-01" db="EMBL/GenBank/DDBJ databases">
        <title>Exophiala dermititidis isolated from Cystic Fibrosis Patient.</title>
        <authorList>
            <person name="Kurbessoian T."/>
            <person name="Crocker A."/>
            <person name="Murante D."/>
            <person name="Hogan D.A."/>
            <person name="Stajich J.E."/>
        </authorList>
    </citation>
    <scope>NUCLEOTIDE SEQUENCE</scope>
    <source>
        <strain evidence="5">Ex8</strain>
    </source>
</reference>
<organism evidence="5 6">
    <name type="scientific">Exophiala dermatitidis</name>
    <name type="common">Black yeast-like fungus</name>
    <name type="synonym">Wangiella dermatitidis</name>
    <dbReference type="NCBI Taxonomy" id="5970"/>
    <lineage>
        <taxon>Eukaryota</taxon>
        <taxon>Fungi</taxon>
        <taxon>Dikarya</taxon>
        <taxon>Ascomycota</taxon>
        <taxon>Pezizomycotina</taxon>
        <taxon>Eurotiomycetes</taxon>
        <taxon>Chaetothyriomycetidae</taxon>
        <taxon>Chaetothyriales</taxon>
        <taxon>Herpotrichiellaceae</taxon>
        <taxon>Exophiala</taxon>
    </lineage>
</organism>
<evidence type="ECO:0000313" key="6">
    <source>
        <dbReference type="Proteomes" id="UP001161757"/>
    </source>
</evidence>
<dbReference type="PANTHER" id="PTHR10067">
    <property type="entry name" value="PHOSPHATIDYLSERINE DECARBOXYLASE"/>
    <property type="match status" value="1"/>
</dbReference>
<keyword evidence="2" id="KW-0456">Lyase</keyword>
<comment type="caution">
    <text evidence="5">The sequence shown here is derived from an EMBL/GenBank/DDBJ whole genome shotgun (WGS) entry which is preliminary data.</text>
</comment>